<evidence type="ECO:0000313" key="1">
    <source>
        <dbReference type="EMBL" id="CAI9771895.1"/>
    </source>
</evidence>
<accession>A0AAD2E1Z8</accession>
<dbReference type="AlphaFoldDB" id="A0AAD2E1Z8"/>
<gene>
    <name evidence="1" type="ORF">FPE_LOCUS19325</name>
</gene>
<reference evidence="1" key="1">
    <citation type="submission" date="2023-05" db="EMBL/GenBank/DDBJ databases">
        <authorList>
            <person name="Huff M."/>
        </authorList>
    </citation>
    <scope>NUCLEOTIDE SEQUENCE</scope>
</reference>
<sequence length="122" mass="13831">MGGHYFNDMTPIEFAEHVKEFFPELLISMLKKLFNSSQQCISVKNISYVDHQTSYMSRYSAYEDESCWEDIEQLTLDEALARSLQLEDDFNDSDVTGHLSGSGLSDYAVAKLMNLSGNENSP</sequence>
<protein>
    <submittedName>
        <fullName evidence="1">Uncharacterized protein</fullName>
    </submittedName>
</protein>
<organism evidence="1 2">
    <name type="scientific">Fraxinus pennsylvanica</name>
    <dbReference type="NCBI Taxonomy" id="56036"/>
    <lineage>
        <taxon>Eukaryota</taxon>
        <taxon>Viridiplantae</taxon>
        <taxon>Streptophyta</taxon>
        <taxon>Embryophyta</taxon>
        <taxon>Tracheophyta</taxon>
        <taxon>Spermatophyta</taxon>
        <taxon>Magnoliopsida</taxon>
        <taxon>eudicotyledons</taxon>
        <taxon>Gunneridae</taxon>
        <taxon>Pentapetalae</taxon>
        <taxon>asterids</taxon>
        <taxon>lamiids</taxon>
        <taxon>Lamiales</taxon>
        <taxon>Oleaceae</taxon>
        <taxon>Oleeae</taxon>
        <taxon>Fraxinus</taxon>
    </lineage>
</organism>
<name>A0AAD2E1Z8_9LAMI</name>
<keyword evidence="2" id="KW-1185">Reference proteome</keyword>
<dbReference type="Proteomes" id="UP000834106">
    <property type="component" value="Chromosome 12"/>
</dbReference>
<proteinExistence type="predicted"/>
<dbReference type="EMBL" id="OU503047">
    <property type="protein sequence ID" value="CAI9771895.1"/>
    <property type="molecule type" value="Genomic_DNA"/>
</dbReference>
<evidence type="ECO:0000313" key="2">
    <source>
        <dbReference type="Proteomes" id="UP000834106"/>
    </source>
</evidence>